<sequence>MPPEDPRSYIDLSWPIETGMTTFPGDPEVTVSRVSTVESDGFAVHSLCCGTHTGTHIDAPSHVVPAGQDVTDRPVSDYVFETQLVDVTPCSPREAIGPEQLPDRIDDTVDLIVCRTGWDTRWDTPEYVDHPYLTADAARLLRAAGCGLGVDTLNPDPTPQGDDPSATDGTEADRFPVHHTLLGAELPIIENLTGLDALPERWTFYAFPLPIVGGDGAPIRAVAAVPSETTS</sequence>
<dbReference type="Proteomes" id="UP000198397">
    <property type="component" value="Unassembled WGS sequence"/>
</dbReference>
<dbReference type="InterPro" id="IPR037175">
    <property type="entry name" value="KFase_sf"/>
</dbReference>
<dbReference type="GO" id="GO:0004061">
    <property type="term" value="F:arylformamidase activity"/>
    <property type="evidence" value="ECO:0007669"/>
    <property type="project" value="InterPro"/>
</dbReference>
<evidence type="ECO:0000313" key="2">
    <source>
        <dbReference type="EMBL" id="SNR31543.1"/>
    </source>
</evidence>
<dbReference type="PANTHER" id="PTHR31118">
    <property type="entry name" value="CYCLASE-LIKE PROTEIN 2"/>
    <property type="match status" value="1"/>
</dbReference>
<feature type="region of interest" description="Disordered" evidence="1">
    <location>
        <begin position="151"/>
        <end position="172"/>
    </location>
</feature>
<dbReference type="Pfam" id="PF04199">
    <property type="entry name" value="Cyclase"/>
    <property type="match status" value="1"/>
</dbReference>
<accession>A0A238VCX7</accession>
<dbReference type="InterPro" id="IPR007325">
    <property type="entry name" value="KFase/CYL"/>
</dbReference>
<dbReference type="Gene3D" id="3.50.30.50">
    <property type="entry name" value="Putative cyclase"/>
    <property type="match status" value="1"/>
</dbReference>
<evidence type="ECO:0000313" key="3">
    <source>
        <dbReference type="Proteomes" id="UP000198397"/>
    </source>
</evidence>
<dbReference type="SUPFAM" id="SSF102198">
    <property type="entry name" value="Putative cyclase"/>
    <property type="match status" value="1"/>
</dbReference>
<reference evidence="2 3" key="1">
    <citation type="submission" date="2017-06" db="EMBL/GenBank/DDBJ databases">
        <authorList>
            <person name="Kim H.J."/>
            <person name="Triplett B.A."/>
        </authorList>
    </citation>
    <scope>NUCLEOTIDE SEQUENCE [LARGE SCALE GENOMIC DNA]</scope>
    <source>
        <strain evidence="2 3">DSM 8800</strain>
    </source>
</reference>
<organism evidence="2 3">
    <name type="scientific">Halorubrum vacuolatum</name>
    <name type="common">Natronobacterium vacuolatum</name>
    <dbReference type="NCBI Taxonomy" id="63740"/>
    <lineage>
        <taxon>Archaea</taxon>
        <taxon>Methanobacteriati</taxon>
        <taxon>Methanobacteriota</taxon>
        <taxon>Stenosarchaea group</taxon>
        <taxon>Halobacteria</taxon>
        <taxon>Halobacteriales</taxon>
        <taxon>Haloferacaceae</taxon>
        <taxon>Halorubrum</taxon>
    </lineage>
</organism>
<proteinExistence type="predicted"/>
<dbReference type="GO" id="GO:0019441">
    <property type="term" value="P:L-tryptophan catabolic process to kynurenine"/>
    <property type="evidence" value="ECO:0007669"/>
    <property type="project" value="InterPro"/>
</dbReference>
<dbReference type="RefSeq" id="WP_089383647.1">
    <property type="nucleotide sequence ID" value="NZ_FZNQ01000002.1"/>
</dbReference>
<dbReference type="AlphaFoldDB" id="A0A238VCX7"/>
<name>A0A238VCX7_HALVU</name>
<gene>
    <name evidence="2" type="ORF">SAMN06264855_102194</name>
</gene>
<dbReference type="PANTHER" id="PTHR31118:SF32">
    <property type="entry name" value="KYNURENINE FORMAMIDASE"/>
    <property type="match status" value="1"/>
</dbReference>
<keyword evidence="3" id="KW-1185">Reference proteome</keyword>
<dbReference type="EMBL" id="FZNQ01000002">
    <property type="protein sequence ID" value="SNR31543.1"/>
    <property type="molecule type" value="Genomic_DNA"/>
</dbReference>
<dbReference type="OrthoDB" id="9014at2157"/>
<protein>
    <submittedName>
        <fullName evidence="2">Kynurenine formamidase</fullName>
    </submittedName>
</protein>
<evidence type="ECO:0000256" key="1">
    <source>
        <dbReference type="SAM" id="MobiDB-lite"/>
    </source>
</evidence>